<reference evidence="3 4" key="1">
    <citation type="submission" date="2018-02" db="EMBL/GenBank/DDBJ databases">
        <title>Comparative genomes isolates from brazilian mangrove.</title>
        <authorList>
            <person name="Araujo J.E."/>
            <person name="Taketani R.G."/>
            <person name="Silva M.C.P."/>
            <person name="Loureco M.V."/>
            <person name="Andreote F.D."/>
        </authorList>
    </citation>
    <scope>NUCLEOTIDE SEQUENCE [LARGE SCALE GENOMIC DNA]</scope>
    <source>
        <strain evidence="3 4">Hex-1 MGV</strain>
    </source>
</reference>
<keyword evidence="2" id="KW-0812">Transmembrane</keyword>
<sequence>MSLYEYWCEQYDPKPIGSVDLNTEHIAQTSPGVVCFKLFAATMMTAGLFWVPFHFLPLYGWQSVAVSSGIVMLYVGIAFFFIPSPDTDNLGWMGGLINDPFHYSDNWNRTLLFWHGLLGPGRFIAGSILDTAAFLGIAKSDPVPCSEEYFAERYQPPEGVSTANATYAELPAEASPGSDPRLTREEENQKRYGLASARFLINDDE</sequence>
<name>A0A2S8FBI8_9BACT</name>
<protein>
    <submittedName>
        <fullName evidence="3">Uncharacterized protein</fullName>
    </submittedName>
</protein>
<evidence type="ECO:0000313" key="4">
    <source>
        <dbReference type="Proteomes" id="UP000238322"/>
    </source>
</evidence>
<evidence type="ECO:0000256" key="1">
    <source>
        <dbReference type="SAM" id="MobiDB-lite"/>
    </source>
</evidence>
<feature type="transmembrane region" description="Helical" evidence="2">
    <location>
        <begin position="34"/>
        <end position="53"/>
    </location>
</feature>
<keyword evidence="2" id="KW-0472">Membrane</keyword>
<dbReference type="AlphaFoldDB" id="A0A2S8FBI8"/>
<feature type="compositionally biased region" description="Basic and acidic residues" evidence="1">
    <location>
        <begin position="181"/>
        <end position="190"/>
    </location>
</feature>
<keyword evidence="2" id="KW-1133">Transmembrane helix</keyword>
<dbReference type="Proteomes" id="UP000238322">
    <property type="component" value="Unassembled WGS sequence"/>
</dbReference>
<accession>A0A2S8FBI8</accession>
<dbReference type="EMBL" id="PUHY01000015">
    <property type="protein sequence ID" value="PQO29509.1"/>
    <property type="molecule type" value="Genomic_DNA"/>
</dbReference>
<dbReference type="OrthoDB" id="268869at2"/>
<comment type="caution">
    <text evidence="3">The sequence shown here is derived from an EMBL/GenBank/DDBJ whole genome shotgun (WGS) entry which is preliminary data.</text>
</comment>
<evidence type="ECO:0000313" key="3">
    <source>
        <dbReference type="EMBL" id="PQO29509.1"/>
    </source>
</evidence>
<feature type="region of interest" description="Disordered" evidence="1">
    <location>
        <begin position="169"/>
        <end position="190"/>
    </location>
</feature>
<organism evidence="3 4">
    <name type="scientific">Blastopirellula marina</name>
    <dbReference type="NCBI Taxonomy" id="124"/>
    <lineage>
        <taxon>Bacteria</taxon>
        <taxon>Pseudomonadati</taxon>
        <taxon>Planctomycetota</taxon>
        <taxon>Planctomycetia</taxon>
        <taxon>Pirellulales</taxon>
        <taxon>Pirellulaceae</taxon>
        <taxon>Blastopirellula</taxon>
    </lineage>
</organism>
<feature type="transmembrane region" description="Helical" evidence="2">
    <location>
        <begin position="59"/>
        <end position="82"/>
    </location>
</feature>
<proteinExistence type="predicted"/>
<dbReference type="RefSeq" id="WP_105332703.1">
    <property type="nucleotide sequence ID" value="NZ_PUHY01000015.1"/>
</dbReference>
<evidence type="ECO:0000256" key="2">
    <source>
        <dbReference type="SAM" id="Phobius"/>
    </source>
</evidence>
<gene>
    <name evidence="3" type="ORF">C5Y83_25955</name>
</gene>